<dbReference type="Pfam" id="PF01541">
    <property type="entry name" value="GIY-YIG"/>
    <property type="match status" value="1"/>
</dbReference>
<sequence>MTMLAPEAVYLLFSRPHGALYVGRTKDLIWRTWQHRTGAIPGHTKRHGIKQLGWYEWHDGFESAAHREYLIKRWRRAWKIALIEAMNPGWKDLWFDIRGDFDEQVPIVTRLED</sequence>
<dbReference type="Proteomes" id="UP000001964">
    <property type="component" value="Chromosome"/>
</dbReference>
<dbReference type="CDD" id="cd10448">
    <property type="entry name" value="GIY-YIG_unchar_3"/>
    <property type="match status" value="1"/>
</dbReference>
<evidence type="ECO:0000259" key="2">
    <source>
        <dbReference type="PROSITE" id="PS50164"/>
    </source>
</evidence>
<keyword evidence="4" id="KW-1185">Reference proteome</keyword>
<dbReference type="PROSITE" id="PS50164">
    <property type="entry name" value="GIY_YIG"/>
    <property type="match status" value="1"/>
</dbReference>
<dbReference type="Gene3D" id="3.40.1440.10">
    <property type="entry name" value="GIY-YIG endonuclease"/>
    <property type="match status" value="1"/>
</dbReference>
<evidence type="ECO:0000313" key="3">
    <source>
        <dbReference type="EMBL" id="ABI66349.1"/>
    </source>
</evidence>
<dbReference type="HOGENOM" id="CLU_135650_3_1_5"/>
<dbReference type="InterPro" id="IPR050190">
    <property type="entry name" value="UPF0213_domain"/>
</dbReference>
<feature type="domain" description="GIY-YIG" evidence="2">
    <location>
        <begin position="5"/>
        <end position="81"/>
    </location>
</feature>
<accession>Q0AMY8</accession>
<dbReference type="PANTHER" id="PTHR34477:SF5">
    <property type="entry name" value="BSL5627 PROTEIN"/>
    <property type="match status" value="1"/>
</dbReference>
<dbReference type="SUPFAM" id="SSF82771">
    <property type="entry name" value="GIY-YIG endonuclease"/>
    <property type="match status" value="1"/>
</dbReference>
<dbReference type="EMBL" id="CP000449">
    <property type="protein sequence ID" value="ABI66349.1"/>
    <property type="molecule type" value="Genomic_DNA"/>
</dbReference>
<comment type="similarity">
    <text evidence="1">Belongs to the UPF0213 family.</text>
</comment>
<proteinExistence type="inferred from homology"/>
<organism evidence="3 4">
    <name type="scientific">Maricaulis maris (strain MCS10)</name>
    <name type="common">Caulobacter maris</name>
    <dbReference type="NCBI Taxonomy" id="394221"/>
    <lineage>
        <taxon>Bacteria</taxon>
        <taxon>Pseudomonadati</taxon>
        <taxon>Pseudomonadota</taxon>
        <taxon>Alphaproteobacteria</taxon>
        <taxon>Maricaulales</taxon>
        <taxon>Maricaulaceae</taxon>
        <taxon>Maricaulis</taxon>
    </lineage>
</organism>
<reference evidence="3 4" key="1">
    <citation type="submission" date="2006-08" db="EMBL/GenBank/DDBJ databases">
        <title>Complete sequence of Maricaulis maris MCS10.</title>
        <authorList>
            <consortium name="US DOE Joint Genome Institute"/>
            <person name="Copeland A."/>
            <person name="Lucas S."/>
            <person name="Lapidus A."/>
            <person name="Barry K."/>
            <person name="Detter J.C."/>
            <person name="Glavina del Rio T."/>
            <person name="Hammon N."/>
            <person name="Israni S."/>
            <person name="Dalin E."/>
            <person name="Tice H."/>
            <person name="Pitluck S."/>
            <person name="Saunders E."/>
            <person name="Brettin T."/>
            <person name="Bruce D."/>
            <person name="Han C."/>
            <person name="Tapia R."/>
            <person name="Gilna P."/>
            <person name="Schmutz J."/>
            <person name="Larimer F."/>
            <person name="Land M."/>
            <person name="Hauser L."/>
            <person name="Kyrpides N."/>
            <person name="Mikhailova N."/>
            <person name="Viollier P."/>
            <person name="Stephens C."/>
            <person name="Richardson P."/>
        </authorList>
    </citation>
    <scope>NUCLEOTIDE SEQUENCE [LARGE SCALE GENOMIC DNA]</scope>
    <source>
        <strain evidence="3 4">MCS10</strain>
    </source>
</reference>
<dbReference type="InterPro" id="IPR035901">
    <property type="entry name" value="GIY-YIG_endonuc_sf"/>
</dbReference>
<evidence type="ECO:0000256" key="1">
    <source>
        <dbReference type="ARBA" id="ARBA00007435"/>
    </source>
</evidence>
<dbReference type="eggNOG" id="COG2827">
    <property type="taxonomic scope" value="Bacteria"/>
</dbReference>
<dbReference type="KEGG" id="mmr:Mmar10_2057"/>
<dbReference type="PANTHER" id="PTHR34477">
    <property type="entry name" value="UPF0213 PROTEIN YHBQ"/>
    <property type="match status" value="1"/>
</dbReference>
<protein>
    <submittedName>
        <fullName evidence="3">Excinuclease ABC, C subunit domain protein</fullName>
    </submittedName>
</protein>
<evidence type="ECO:0000313" key="4">
    <source>
        <dbReference type="Proteomes" id="UP000001964"/>
    </source>
</evidence>
<gene>
    <name evidence="3" type="ordered locus">Mmar10_2057</name>
</gene>
<dbReference type="InterPro" id="IPR000305">
    <property type="entry name" value="GIY-YIG_endonuc"/>
</dbReference>
<name>Q0AMY8_MARMM</name>
<dbReference type="AlphaFoldDB" id="Q0AMY8"/>